<protein>
    <submittedName>
        <fullName evidence="1">Uncharacterized protein</fullName>
    </submittedName>
</protein>
<reference evidence="2" key="1">
    <citation type="journal article" date="2023" name="G3 (Bethesda)">
        <title>Genome assembly and association tests identify interacting loci associated with vigor, precocity, and sex in interspecific pistachio rootstocks.</title>
        <authorList>
            <person name="Palmer W."/>
            <person name="Jacygrad E."/>
            <person name="Sagayaradj S."/>
            <person name="Cavanaugh K."/>
            <person name="Han R."/>
            <person name="Bertier L."/>
            <person name="Beede B."/>
            <person name="Kafkas S."/>
            <person name="Golino D."/>
            <person name="Preece J."/>
            <person name="Michelmore R."/>
        </authorList>
    </citation>
    <scope>NUCLEOTIDE SEQUENCE [LARGE SCALE GENOMIC DNA]</scope>
</reference>
<gene>
    <name evidence="1" type="ORF">Pint_04906</name>
</gene>
<evidence type="ECO:0000313" key="2">
    <source>
        <dbReference type="Proteomes" id="UP001163603"/>
    </source>
</evidence>
<comment type="caution">
    <text evidence="1">The sequence shown here is derived from an EMBL/GenBank/DDBJ whole genome shotgun (WGS) entry which is preliminary data.</text>
</comment>
<organism evidence="1 2">
    <name type="scientific">Pistacia integerrima</name>
    <dbReference type="NCBI Taxonomy" id="434235"/>
    <lineage>
        <taxon>Eukaryota</taxon>
        <taxon>Viridiplantae</taxon>
        <taxon>Streptophyta</taxon>
        <taxon>Embryophyta</taxon>
        <taxon>Tracheophyta</taxon>
        <taxon>Spermatophyta</taxon>
        <taxon>Magnoliopsida</taxon>
        <taxon>eudicotyledons</taxon>
        <taxon>Gunneridae</taxon>
        <taxon>Pentapetalae</taxon>
        <taxon>rosids</taxon>
        <taxon>malvids</taxon>
        <taxon>Sapindales</taxon>
        <taxon>Anacardiaceae</taxon>
        <taxon>Pistacia</taxon>
    </lineage>
</organism>
<dbReference type="Proteomes" id="UP001163603">
    <property type="component" value="Chromosome 3"/>
</dbReference>
<dbReference type="EMBL" id="CM047738">
    <property type="protein sequence ID" value="KAJ0045162.1"/>
    <property type="molecule type" value="Genomic_DNA"/>
</dbReference>
<evidence type="ECO:0000313" key="1">
    <source>
        <dbReference type="EMBL" id="KAJ0045162.1"/>
    </source>
</evidence>
<keyword evidence="2" id="KW-1185">Reference proteome</keyword>
<proteinExistence type="predicted"/>
<sequence>MSISISRIHSWISTATSHKVQELDLALPAETLFMFPNSLLSAESLNILKLLTYSKLVAPSFIHLPNLKTLHLAVEFPEDHTGQKLFSGCPVLQELGLIDCYWKHTERDTISIPYFFREEDYLEARLCSFHNLSHLKLERQTLICDKSLVLTYFLHKSPNLESLDVPKRFLKTAIISCSGVEDEDLKFLKYLFENAVMLEKVKIFFPKDLAVDLEKQKEIKHQLQLIRQGTTDVVVKFRTFFMV</sequence>
<accession>A0ACC0Z4G2</accession>
<name>A0ACC0Z4G2_9ROSI</name>